<protein>
    <submittedName>
        <fullName evidence="1">Uncharacterized protein</fullName>
    </submittedName>
</protein>
<dbReference type="EMBL" id="KN726303">
    <property type="protein sequence ID" value="KIH68730.1"/>
    <property type="molecule type" value="Genomic_DNA"/>
</dbReference>
<dbReference type="Gene3D" id="3.15.10.10">
    <property type="entry name" value="Bactericidal permeability-increasing protein, domain 1"/>
    <property type="match status" value="1"/>
</dbReference>
<evidence type="ECO:0000313" key="2">
    <source>
        <dbReference type="Proteomes" id="UP000054047"/>
    </source>
</evidence>
<accession>A0A0C2H4J4</accession>
<dbReference type="Proteomes" id="UP000054047">
    <property type="component" value="Unassembled WGS sequence"/>
</dbReference>
<gene>
    <name evidence="1" type="ORF">ANCDUO_00935</name>
</gene>
<sequence length="187" mass="21242">MSTYSPPLDPIPQRKCPVNVDSQLVLYRCENQTYSLFNEPLILTISPKIWNILDTRAAVITKYVKSYPIPDNINKDTMLDYKITDMYVEDFSMPKSGVSFKEMKNGIHLRIFNVFSDVRDVQELTLYVKVTDIKFRAGAKAKVAVGVKKLKASLKGDVRGGMPVQKEPCSQKICIYCTKTYSLSIDL</sequence>
<organism evidence="1 2">
    <name type="scientific">Ancylostoma duodenale</name>
    <dbReference type="NCBI Taxonomy" id="51022"/>
    <lineage>
        <taxon>Eukaryota</taxon>
        <taxon>Metazoa</taxon>
        <taxon>Ecdysozoa</taxon>
        <taxon>Nematoda</taxon>
        <taxon>Chromadorea</taxon>
        <taxon>Rhabditida</taxon>
        <taxon>Rhabditina</taxon>
        <taxon>Rhabditomorpha</taxon>
        <taxon>Strongyloidea</taxon>
        <taxon>Ancylostomatidae</taxon>
        <taxon>Ancylostomatinae</taxon>
        <taxon>Ancylostoma</taxon>
    </lineage>
</organism>
<dbReference type="AlphaFoldDB" id="A0A0C2H4J4"/>
<keyword evidence="2" id="KW-1185">Reference proteome</keyword>
<name>A0A0C2H4J4_9BILA</name>
<proteinExistence type="predicted"/>
<reference evidence="1 2" key="1">
    <citation type="submission" date="2013-12" db="EMBL/GenBank/DDBJ databases">
        <title>Draft genome of the parsitic nematode Ancylostoma duodenale.</title>
        <authorList>
            <person name="Mitreva M."/>
        </authorList>
    </citation>
    <scope>NUCLEOTIDE SEQUENCE [LARGE SCALE GENOMIC DNA]</scope>
    <source>
        <strain evidence="1 2">Zhejiang</strain>
    </source>
</reference>
<evidence type="ECO:0000313" key="1">
    <source>
        <dbReference type="EMBL" id="KIH68730.1"/>
    </source>
</evidence>